<sequence>MSVLQHRLEAGQVLRFRIDQAFDAAPEQACLLREKALVEQDPQIPRVRALLCAEEIDAWQVLARG</sequence>
<dbReference type="Proteomes" id="UP000529417">
    <property type="component" value="Unassembled WGS sequence"/>
</dbReference>
<evidence type="ECO:0000313" key="1">
    <source>
        <dbReference type="EMBL" id="NYS25251.1"/>
    </source>
</evidence>
<gene>
    <name evidence="1" type="ORF">HUK65_09630</name>
</gene>
<evidence type="ECO:0000313" key="2">
    <source>
        <dbReference type="Proteomes" id="UP000529417"/>
    </source>
</evidence>
<protein>
    <submittedName>
        <fullName evidence="1">Uncharacterized protein</fullName>
    </submittedName>
</protein>
<reference evidence="1 2" key="1">
    <citation type="journal article" date="2000" name="Arch. Microbiol.">
        <title>Rhodobaca bogoriensis gen. nov. and sp. nov., an alkaliphilic purple nonsulfur bacterium from African Rift Valley soda lakes.</title>
        <authorList>
            <person name="Milford A.D."/>
            <person name="Achenbach L.A."/>
            <person name="Jung D.O."/>
            <person name="Madigan M.T."/>
        </authorList>
    </citation>
    <scope>NUCLEOTIDE SEQUENCE [LARGE SCALE GENOMIC DNA]</scope>
    <source>
        <strain evidence="1 2">2376</strain>
    </source>
</reference>
<name>A0A7Z0KZ75_9RHOB</name>
<comment type="caution">
    <text evidence="1">The sequence shown here is derived from an EMBL/GenBank/DDBJ whole genome shotgun (WGS) entry which is preliminary data.</text>
</comment>
<proteinExistence type="predicted"/>
<organism evidence="1 2">
    <name type="scientific">Rhabdonatronobacter sediminivivens</name>
    <dbReference type="NCBI Taxonomy" id="2743469"/>
    <lineage>
        <taxon>Bacteria</taxon>
        <taxon>Pseudomonadati</taxon>
        <taxon>Pseudomonadota</taxon>
        <taxon>Alphaproteobacteria</taxon>
        <taxon>Rhodobacterales</taxon>
        <taxon>Paracoccaceae</taxon>
        <taxon>Rhabdonatronobacter</taxon>
    </lineage>
</organism>
<accession>A0A7Z0KZ75</accession>
<dbReference type="EMBL" id="JACBXS010000016">
    <property type="protein sequence ID" value="NYS25251.1"/>
    <property type="molecule type" value="Genomic_DNA"/>
</dbReference>
<dbReference type="RefSeq" id="WP_179905951.1">
    <property type="nucleotide sequence ID" value="NZ_JACBXS010000016.1"/>
</dbReference>
<dbReference type="AlphaFoldDB" id="A0A7Z0KZ75"/>
<keyword evidence="2" id="KW-1185">Reference proteome</keyword>